<name>X0HWR6_FUSOX</name>
<sequence>MTGIRIRYVQGPAKLTEWALGGDTAHIKWKFALVLQKTI</sequence>
<dbReference type="Proteomes" id="UP000030676">
    <property type="component" value="Unassembled WGS sequence"/>
</dbReference>
<feature type="non-terminal residue" evidence="1">
    <location>
        <position position="39"/>
    </location>
</feature>
<dbReference type="EMBL" id="KK033595">
    <property type="protein sequence ID" value="EXL65594.1"/>
    <property type="molecule type" value="Genomic_DNA"/>
</dbReference>
<gene>
    <name evidence="1" type="ORF">FOPG_18183</name>
</gene>
<dbReference type="AlphaFoldDB" id="X0HWR6"/>
<accession>X0HWR6</accession>
<evidence type="ECO:0000313" key="1">
    <source>
        <dbReference type="EMBL" id="EXL65594.1"/>
    </source>
</evidence>
<proteinExistence type="predicted"/>
<reference evidence="1" key="1">
    <citation type="submission" date="2011-11" db="EMBL/GenBank/DDBJ databases">
        <title>The Genome Sequence of Fusarium oxysporum PHW808.</title>
        <authorList>
            <consortium name="The Broad Institute Genome Sequencing Platform"/>
            <person name="Ma L.-J."/>
            <person name="Gale L.R."/>
            <person name="Schwartz D.C."/>
            <person name="Zhou S."/>
            <person name="Corby-Kistler H."/>
            <person name="Young S.K."/>
            <person name="Zeng Q."/>
            <person name="Gargeya S."/>
            <person name="Fitzgerald M."/>
            <person name="Haas B."/>
            <person name="Abouelleil A."/>
            <person name="Alvarado L."/>
            <person name="Arachchi H.M."/>
            <person name="Berlin A."/>
            <person name="Brown A."/>
            <person name="Chapman S.B."/>
            <person name="Chen Z."/>
            <person name="Dunbar C."/>
            <person name="Freedman E."/>
            <person name="Gearin G."/>
            <person name="Goldberg J."/>
            <person name="Griggs A."/>
            <person name="Gujja S."/>
            <person name="Heiman D."/>
            <person name="Howarth C."/>
            <person name="Larson L."/>
            <person name="Lui A."/>
            <person name="MacDonald P.J.P."/>
            <person name="Montmayeur A."/>
            <person name="Murphy C."/>
            <person name="Neiman D."/>
            <person name="Pearson M."/>
            <person name="Priest M."/>
            <person name="Roberts A."/>
            <person name="Saif S."/>
            <person name="Shea T."/>
            <person name="Shenoy N."/>
            <person name="Sisk P."/>
            <person name="Stolte C."/>
            <person name="Sykes S."/>
            <person name="Wortman J."/>
            <person name="Nusbaum C."/>
            <person name="Birren B."/>
        </authorList>
    </citation>
    <scope>NUCLEOTIDE SEQUENCE [LARGE SCALE GENOMIC DNA]</scope>
    <source>
        <strain evidence="1">54008</strain>
    </source>
</reference>
<reference evidence="1" key="2">
    <citation type="submission" date="2014-03" db="EMBL/GenBank/DDBJ databases">
        <title>The Genome Annotation of Fusarium oxysporum PHW808.</title>
        <authorList>
            <consortium name="The Broad Institute Genomics Platform"/>
            <person name="Ma L.-J."/>
            <person name="Corby-Kistler H."/>
            <person name="Broz K."/>
            <person name="Gale L.R."/>
            <person name="Jonkers W."/>
            <person name="O'Donnell K."/>
            <person name="Ploetz R."/>
            <person name="Steinberg C."/>
            <person name="Schwartz D.C."/>
            <person name="VanEtten H."/>
            <person name="Zhou S."/>
            <person name="Young S.K."/>
            <person name="Zeng Q."/>
            <person name="Gargeya S."/>
            <person name="Fitzgerald M."/>
            <person name="Abouelleil A."/>
            <person name="Alvarado L."/>
            <person name="Chapman S.B."/>
            <person name="Gainer-Dewar J."/>
            <person name="Goldberg J."/>
            <person name="Griggs A."/>
            <person name="Gujja S."/>
            <person name="Hansen M."/>
            <person name="Howarth C."/>
            <person name="Imamovic A."/>
            <person name="Ireland A."/>
            <person name="Larimer J."/>
            <person name="McCowan C."/>
            <person name="Murphy C."/>
            <person name="Pearson M."/>
            <person name="Poon T.W."/>
            <person name="Priest M."/>
            <person name="Roberts A."/>
            <person name="Saif S."/>
            <person name="Shea T."/>
            <person name="Sykes S."/>
            <person name="Wortman J."/>
            <person name="Nusbaum C."/>
            <person name="Birren B."/>
        </authorList>
    </citation>
    <scope>NUCLEOTIDE SEQUENCE</scope>
    <source>
        <strain evidence="1">54008</strain>
    </source>
</reference>
<dbReference type="HOGENOM" id="CLU_3322426_0_0_1"/>
<protein>
    <submittedName>
        <fullName evidence="1">Uncharacterized protein</fullName>
    </submittedName>
</protein>
<organism evidence="1">
    <name type="scientific">Fusarium oxysporum f. sp. conglutinans race 2 54008</name>
    <dbReference type="NCBI Taxonomy" id="1089457"/>
    <lineage>
        <taxon>Eukaryota</taxon>
        <taxon>Fungi</taxon>
        <taxon>Dikarya</taxon>
        <taxon>Ascomycota</taxon>
        <taxon>Pezizomycotina</taxon>
        <taxon>Sordariomycetes</taxon>
        <taxon>Hypocreomycetidae</taxon>
        <taxon>Hypocreales</taxon>
        <taxon>Nectriaceae</taxon>
        <taxon>Fusarium</taxon>
        <taxon>Fusarium oxysporum species complex</taxon>
    </lineage>
</organism>